<organism evidence="4 5">
    <name type="scientific">Caloramator fervidus</name>
    <dbReference type="NCBI Taxonomy" id="29344"/>
    <lineage>
        <taxon>Bacteria</taxon>
        <taxon>Bacillati</taxon>
        <taxon>Bacillota</taxon>
        <taxon>Clostridia</taxon>
        <taxon>Eubacteriales</taxon>
        <taxon>Clostridiaceae</taxon>
        <taxon>Caloramator</taxon>
    </lineage>
</organism>
<evidence type="ECO:0000259" key="3">
    <source>
        <dbReference type="Pfam" id="PF12850"/>
    </source>
</evidence>
<dbReference type="EC" id="3.1.4.-" evidence="2"/>
<dbReference type="NCBIfam" id="TIGR00040">
    <property type="entry name" value="yfcE"/>
    <property type="match status" value="1"/>
</dbReference>
<dbReference type="EMBL" id="FNUK01000013">
    <property type="protein sequence ID" value="SEF84379.1"/>
    <property type="molecule type" value="Genomic_DNA"/>
</dbReference>
<dbReference type="AlphaFoldDB" id="A0A1H5VAN3"/>
<reference evidence="5" key="1">
    <citation type="submission" date="2016-10" db="EMBL/GenBank/DDBJ databases">
        <authorList>
            <person name="Varghese N."/>
            <person name="Submissions S."/>
        </authorList>
    </citation>
    <scope>NUCLEOTIDE SEQUENCE [LARGE SCALE GENOMIC DNA]</scope>
    <source>
        <strain evidence="5">DSM 5463</strain>
    </source>
</reference>
<sequence>MKVGIVSDTHKNLAMLDKAIKNLGEIELLIHLGDCIEDVKNIKDKYAFDVVYVAGNNDNTLENTEKIIKISGKKILLTHGHKYNVYFGLERLYFRALEKEADLVLYGHTHVQNIEWINNILFINPGSTSLPRDKAAGCIKIVFDEKGDFEVFTYRF</sequence>
<evidence type="ECO:0000256" key="2">
    <source>
        <dbReference type="RuleBase" id="RU362039"/>
    </source>
</evidence>
<keyword evidence="2" id="KW-0479">Metal-binding</keyword>
<dbReference type="Gene3D" id="3.60.21.10">
    <property type="match status" value="1"/>
</dbReference>
<dbReference type="Proteomes" id="UP000242850">
    <property type="component" value="Unassembled WGS sequence"/>
</dbReference>
<dbReference type="OrthoDB" id="9800565at2"/>
<accession>A0A1H5VAN3</accession>
<dbReference type="SUPFAM" id="SSF56300">
    <property type="entry name" value="Metallo-dependent phosphatases"/>
    <property type="match status" value="1"/>
</dbReference>
<protein>
    <recommendedName>
        <fullName evidence="2">Phosphoesterase</fullName>
        <ecNumber evidence="2">3.1.4.-</ecNumber>
    </recommendedName>
</protein>
<dbReference type="InterPro" id="IPR000979">
    <property type="entry name" value="Phosphodiesterase_MJ0936/Vps29"/>
</dbReference>
<name>A0A1H5VAN3_9CLOT</name>
<evidence type="ECO:0000313" key="4">
    <source>
        <dbReference type="EMBL" id="SEF84379.1"/>
    </source>
</evidence>
<gene>
    <name evidence="4" type="ORF">SAMN05660865_01150</name>
</gene>
<comment type="cofactor">
    <cofactor evidence="2">
        <name>a divalent metal cation</name>
        <dbReference type="ChEBI" id="CHEBI:60240"/>
    </cofactor>
</comment>
<proteinExistence type="inferred from homology"/>
<dbReference type="PANTHER" id="PTHR11124">
    <property type="entry name" value="VACUOLAR SORTING PROTEIN VPS29"/>
    <property type="match status" value="1"/>
</dbReference>
<evidence type="ECO:0000256" key="1">
    <source>
        <dbReference type="ARBA" id="ARBA00008950"/>
    </source>
</evidence>
<keyword evidence="5" id="KW-1185">Reference proteome</keyword>
<dbReference type="InterPro" id="IPR024654">
    <property type="entry name" value="Calcineurin-like_PHP_lpxH"/>
</dbReference>
<dbReference type="Pfam" id="PF12850">
    <property type="entry name" value="Metallophos_2"/>
    <property type="match status" value="1"/>
</dbReference>
<dbReference type="GO" id="GO:0046872">
    <property type="term" value="F:metal ion binding"/>
    <property type="evidence" value="ECO:0007669"/>
    <property type="project" value="UniProtKB-KW"/>
</dbReference>
<dbReference type="InterPro" id="IPR029052">
    <property type="entry name" value="Metallo-depent_PP-like"/>
</dbReference>
<dbReference type="RefSeq" id="WP_103896119.1">
    <property type="nucleotide sequence ID" value="NZ_FNUK01000013.1"/>
</dbReference>
<feature type="domain" description="Calcineurin-like phosphoesterase" evidence="3">
    <location>
        <begin position="1"/>
        <end position="138"/>
    </location>
</feature>
<dbReference type="GO" id="GO:0016787">
    <property type="term" value="F:hydrolase activity"/>
    <property type="evidence" value="ECO:0007669"/>
    <property type="project" value="UniProtKB-UniRule"/>
</dbReference>
<comment type="similarity">
    <text evidence="1 2">Belongs to the metallophosphoesterase superfamily. YfcE family.</text>
</comment>
<evidence type="ECO:0000313" key="5">
    <source>
        <dbReference type="Proteomes" id="UP000242850"/>
    </source>
</evidence>